<organism evidence="2 3">
    <name type="scientific">[Clostridium] ammoniilyticum</name>
    <dbReference type="NCBI Taxonomy" id="2981784"/>
    <lineage>
        <taxon>Bacteria</taxon>
        <taxon>Bacillati</taxon>
        <taxon>Bacillota</taxon>
        <taxon>Erysipelotrichia</taxon>
        <taxon>Erysipelotrichales</taxon>
        <taxon>Coprobacillaceae</taxon>
        <taxon>Faecalibacillus</taxon>
    </lineage>
</organism>
<evidence type="ECO:0000256" key="1">
    <source>
        <dbReference type="SAM" id="Phobius"/>
    </source>
</evidence>
<comment type="caution">
    <text evidence="2">The sequence shown here is derived from an EMBL/GenBank/DDBJ whole genome shotgun (WGS) entry which is preliminary data.</text>
</comment>
<proteinExistence type="predicted"/>
<feature type="transmembrane region" description="Helical" evidence="1">
    <location>
        <begin position="65"/>
        <end position="83"/>
    </location>
</feature>
<dbReference type="RefSeq" id="WP_147579856.1">
    <property type="nucleotide sequence ID" value="NZ_JAOQJR010000003.1"/>
</dbReference>
<evidence type="ECO:0000313" key="2">
    <source>
        <dbReference type="EMBL" id="MCU6737817.1"/>
    </source>
</evidence>
<feature type="transmembrane region" description="Helical" evidence="1">
    <location>
        <begin position="41"/>
        <end position="59"/>
    </location>
</feature>
<keyword evidence="1" id="KW-0812">Transmembrane</keyword>
<feature type="transmembrane region" description="Helical" evidence="1">
    <location>
        <begin position="95"/>
        <end position="114"/>
    </location>
</feature>
<evidence type="ECO:0000313" key="3">
    <source>
        <dbReference type="Proteomes" id="UP001208364"/>
    </source>
</evidence>
<keyword evidence="1" id="KW-1133">Transmembrane helix</keyword>
<dbReference type="Proteomes" id="UP001208364">
    <property type="component" value="Unassembled WGS sequence"/>
</dbReference>
<name>A0ABT2SSJ9_9FIRM</name>
<protein>
    <submittedName>
        <fullName evidence="2">Uncharacterized protein</fullName>
    </submittedName>
</protein>
<dbReference type="EMBL" id="JAOQJR010000003">
    <property type="protein sequence ID" value="MCU6737817.1"/>
    <property type="molecule type" value="Genomic_DNA"/>
</dbReference>
<sequence length="151" mass="17359">MNKNIKKNKSIKKLLNEVENRNMDIFNIVTFIKESADKESIVSLIIIITFFIIQLLPYIFPNSVLMTFISCTITLIISVYITSKIFQKGKILIQFLINSIFFISLFILVLNLVLNFTCPQIDFNNILNTIDICNKLYCALALAFTYLDSGK</sequence>
<reference evidence="2 3" key="1">
    <citation type="journal article" date="2021" name="ISME Commun">
        <title>Automated analysis of genomic sequences facilitates high-throughput and comprehensive description of bacteria.</title>
        <authorList>
            <person name="Hitch T.C.A."/>
        </authorList>
    </citation>
    <scope>NUCLEOTIDE SEQUENCE [LARGE SCALE GENOMIC DNA]</scope>
    <source>
        <strain evidence="2 3">H4_15</strain>
    </source>
</reference>
<keyword evidence="3" id="KW-1185">Reference proteome</keyword>
<keyword evidence="1" id="KW-0472">Membrane</keyword>
<gene>
    <name evidence="2" type="ORF">OCV55_03875</name>
</gene>
<accession>A0ABT2SSJ9</accession>